<dbReference type="CDD" id="cd19986">
    <property type="entry name" value="PBP1_ABC_HAAT-like"/>
    <property type="match status" value="1"/>
</dbReference>
<dbReference type="PRINTS" id="PR00337">
    <property type="entry name" value="LEUILEVALBP"/>
</dbReference>
<evidence type="ECO:0000313" key="8">
    <source>
        <dbReference type="Proteomes" id="UP000509702"/>
    </source>
</evidence>
<dbReference type="PANTHER" id="PTHR30483:SF6">
    <property type="entry name" value="PERIPLASMIC BINDING PROTEIN OF ABC TRANSPORTER FOR NATURAL AMINO ACIDS"/>
    <property type="match status" value="1"/>
</dbReference>
<evidence type="ECO:0000256" key="3">
    <source>
        <dbReference type="ARBA" id="ARBA00022729"/>
    </source>
</evidence>
<dbReference type="OrthoDB" id="7374472at2"/>
<dbReference type="InterPro" id="IPR000709">
    <property type="entry name" value="Leu_Ile_Val-bd"/>
</dbReference>
<dbReference type="GO" id="GO:0006865">
    <property type="term" value="P:amino acid transport"/>
    <property type="evidence" value="ECO:0007669"/>
    <property type="project" value="UniProtKB-KW"/>
</dbReference>
<keyword evidence="4" id="KW-0029">Amino-acid transport</keyword>
<feature type="domain" description="Leucine-binding protein" evidence="6">
    <location>
        <begin position="27"/>
        <end position="363"/>
    </location>
</feature>
<dbReference type="Gene3D" id="3.40.50.2300">
    <property type="match status" value="2"/>
</dbReference>
<protein>
    <submittedName>
        <fullName evidence="7">ABC transporter substrate-binding protein</fullName>
    </submittedName>
</protein>
<dbReference type="InterPro" id="IPR028081">
    <property type="entry name" value="Leu-bd"/>
</dbReference>
<dbReference type="AlphaFoldDB" id="A0A6N1AQW8"/>
<evidence type="ECO:0000256" key="1">
    <source>
        <dbReference type="ARBA" id="ARBA00010062"/>
    </source>
</evidence>
<dbReference type="SUPFAM" id="SSF53822">
    <property type="entry name" value="Periplasmic binding protein-like I"/>
    <property type="match status" value="1"/>
</dbReference>
<evidence type="ECO:0000256" key="4">
    <source>
        <dbReference type="ARBA" id="ARBA00022970"/>
    </source>
</evidence>
<evidence type="ECO:0000256" key="5">
    <source>
        <dbReference type="SAM" id="SignalP"/>
    </source>
</evidence>
<comment type="similarity">
    <text evidence="1">Belongs to the leucine-binding protein family.</text>
</comment>
<evidence type="ECO:0000256" key="2">
    <source>
        <dbReference type="ARBA" id="ARBA00022448"/>
    </source>
</evidence>
<feature type="signal peptide" evidence="5">
    <location>
        <begin position="1"/>
        <end position="24"/>
    </location>
</feature>
<dbReference type="Pfam" id="PF13458">
    <property type="entry name" value="Peripla_BP_6"/>
    <property type="match status" value="1"/>
</dbReference>
<dbReference type="Proteomes" id="UP000509702">
    <property type="component" value="Plasmid unnamed6"/>
</dbReference>
<name>A0A6N1AQW8_9PROT</name>
<dbReference type="PANTHER" id="PTHR30483">
    <property type="entry name" value="LEUCINE-SPECIFIC-BINDING PROTEIN"/>
    <property type="match status" value="1"/>
</dbReference>
<keyword evidence="7" id="KW-0614">Plasmid</keyword>
<evidence type="ECO:0000313" key="7">
    <source>
        <dbReference type="EMBL" id="QKS53970.1"/>
    </source>
</evidence>
<accession>A0A6N1AQW8</accession>
<dbReference type="EMBL" id="CP054621">
    <property type="protein sequence ID" value="QKS53970.1"/>
    <property type="molecule type" value="Genomic_DNA"/>
</dbReference>
<geneLocation type="plasmid" evidence="7 8">
    <name>unnamed6</name>
</geneLocation>
<dbReference type="InterPro" id="IPR051010">
    <property type="entry name" value="BCAA_transport"/>
</dbReference>
<keyword evidence="3 5" id="KW-0732">Signal</keyword>
<keyword evidence="8" id="KW-1185">Reference proteome</keyword>
<proteinExistence type="inferred from homology"/>
<dbReference type="RefSeq" id="WP_149199623.1">
    <property type="nucleotide sequence ID" value="NZ_BSOV01000002.1"/>
</dbReference>
<gene>
    <name evidence="7" type="ORF">HUE56_26110</name>
</gene>
<reference evidence="7 8" key="1">
    <citation type="submission" date="2020-06" db="EMBL/GenBank/DDBJ databases">
        <title>Complete genome of Azosprillum oryzae KACC14407.</title>
        <authorList>
            <person name="Kim M."/>
            <person name="Park Y.-J."/>
            <person name="Shin J.-H."/>
        </authorList>
    </citation>
    <scope>NUCLEOTIDE SEQUENCE [LARGE SCALE GENOMIC DNA]</scope>
    <source>
        <strain evidence="7 8">KACC 14407</strain>
        <plasmid evidence="7 8">unnamed6</plasmid>
    </source>
</reference>
<keyword evidence="2" id="KW-0813">Transport</keyword>
<dbReference type="KEGG" id="aoz:HUE56_26110"/>
<sequence length="377" mass="40082">MRYAFTTTVLSALGAIMIVGAAHAADPIRIGMIAPITGGAAESGRNQINGAQMAADEVNAAGGVLGRKIELVIEDDQTTNPGAVLAFSKLTSDANNVAFIAPVRSTQVHAIAPDVLRNGKPVLFGGTDPRLTQLNNPWFFRFRPNDAISTKAMAEFGIKDLGKKKWAIIHTTDAFGASNVKLLTEALKEQGITPTLVQGFTSNSQDFTPIVLAVKQSGADIVASFTVQDTDQGVLAKQFRQFGVDAAWIGSPTIVATTTLKLAGPALYGTYALADYNPDSSPEATTFSENYRKRFNVQADFFSAWTYDAVKVAAVAIKNAGSTEPKALREALLAIKDVPGAEGPYSFNANGDGLHGYNVVRNQDGAIVFVKRVETVR</sequence>
<evidence type="ECO:0000259" key="6">
    <source>
        <dbReference type="Pfam" id="PF13458"/>
    </source>
</evidence>
<feature type="chain" id="PRO_5028834867" evidence="5">
    <location>
        <begin position="25"/>
        <end position="377"/>
    </location>
</feature>
<dbReference type="InterPro" id="IPR028082">
    <property type="entry name" value="Peripla_BP_I"/>
</dbReference>
<organism evidence="7 8">
    <name type="scientific">Azospirillum oryzae</name>
    <dbReference type="NCBI Taxonomy" id="286727"/>
    <lineage>
        <taxon>Bacteria</taxon>
        <taxon>Pseudomonadati</taxon>
        <taxon>Pseudomonadota</taxon>
        <taxon>Alphaproteobacteria</taxon>
        <taxon>Rhodospirillales</taxon>
        <taxon>Azospirillaceae</taxon>
        <taxon>Azospirillum</taxon>
    </lineage>
</organism>